<dbReference type="AlphaFoldDB" id="A0AAN6TQD2"/>
<sequence length="84" mass="9044">MPPWRPPAILLTREVCQLLSPSLDSTLSISQSAKFSVPRSRMPALLQRVTAANAVFDVWVALTASHSGLYSSGSESLQAREGFG</sequence>
<evidence type="ECO:0000313" key="1">
    <source>
        <dbReference type="EMBL" id="KAK4118669.1"/>
    </source>
</evidence>
<comment type="caution">
    <text evidence="1">The sequence shown here is derived from an EMBL/GenBank/DDBJ whole genome shotgun (WGS) entry which is preliminary data.</text>
</comment>
<dbReference type="Proteomes" id="UP001302602">
    <property type="component" value="Unassembled WGS sequence"/>
</dbReference>
<proteinExistence type="predicted"/>
<reference evidence="1" key="1">
    <citation type="journal article" date="2023" name="Mol. Phylogenet. Evol.">
        <title>Genome-scale phylogeny and comparative genomics of the fungal order Sordariales.</title>
        <authorList>
            <person name="Hensen N."/>
            <person name="Bonometti L."/>
            <person name="Westerberg I."/>
            <person name="Brannstrom I.O."/>
            <person name="Guillou S."/>
            <person name="Cros-Aarteil S."/>
            <person name="Calhoun S."/>
            <person name="Haridas S."/>
            <person name="Kuo A."/>
            <person name="Mondo S."/>
            <person name="Pangilinan J."/>
            <person name="Riley R."/>
            <person name="LaButti K."/>
            <person name="Andreopoulos B."/>
            <person name="Lipzen A."/>
            <person name="Chen C."/>
            <person name="Yan M."/>
            <person name="Daum C."/>
            <person name="Ng V."/>
            <person name="Clum A."/>
            <person name="Steindorff A."/>
            <person name="Ohm R.A."/>
            <person name="Martin F."/>
            <person name="Silar P."/>
            <person name="Natvig D.O."/>
            <person name="Lalanne C."/>
            <person name="Gautier V."/>
            <person name="Ament-Velasquez S.L."/>
            <person name="Kruys A."/>
            <person name="Hutchinson M.I."/>
            <person name="Powell A.J."/>
            <person name="Barry K."/>
            <person name="Miller A.N."/>
            <person name="Grigoriev I.V."/>
            <person name="Debuchy R."/>
            <person name="Gladieux P."/>
            <person name="Hiltunen Thoren M."/>
            <person name="Johannesson H."/>
        </authorList>
    </citation>
    <scope>NUCLEOTIDE SEQUENCE</scope>
    <source>
        <strain evidence="1">CBS 731.68</strain>
    </source>
</reference>
<dbReference type="GeneID" id="87823785"/>
<reference evidence="1" key="2">
    <citation type="submission" date="2023-05" db="EMBL/GenBank/DDBJ databases">
        <authorList>
            <consortium name="Lawrence Berkeley National Laboratory"/>
            <person name="Steindorff A."/>
            <person name="Hensen N."/>
            <person name="Bonometti L."/>
            <person name="Westerberg I."/>
            <person name="Brannstrom I.O."/>
            <person name="Guillou S."/>
            <person name="Cros-Aarteil S."/>
            <person name="Calhoun S."/>
            <person name="Haridas S."/>
            <person name="Kuo A."/>
            <person name="Mondo S."/>
            <person name="Pangilinan J."/>
            <person name="Riley R."/>
            <person name="Labutti K."/>
            <person name="Andreopoulos B."/>
            <person name="Lipzen A."/>
            <person name="Chen C."/>
            <person name="Yanf M."/>
            <person name="Daum C."/>
            <person name="Ng V."/>
            <person name="Clum A."/>
            <person name="Ohm R."/>
            <person name="Martin F."/>
            <person name="Silar P."/>
            <person name="Natvig D."/>
            <person name="Lalanne C."/>
            <person name="Gautier V."/>
            <person name="Ament-Velasquez S.L."/>
            <person name="Kruys A."/>
            <person name="Hutchinson M.I."/>
            <person name="Powell A.J."/>
            <person name="Barry K."/>
            <person name="Miller A.N."/>
            <person name="Grigoriev I.V."/>
            <person name="Debuchy R."/>
            <person name="Gladieux P."/>
            <person name="Thoren M.H."/>
            <person name="Johannesson H."/>
        </authorList>
    </citation>
    <scope>NUCLEOTIDE SEQUENCE</scope>
    <source>
        <strain evidence="1">CBS 731.68</strain>
    </source>
</reference>
<name>A0AAN6TQD2_9PEZI</name>
<dbReference type="RefSeq" id="XP_062642442.1">
    <property type="nucleotide sequence ID" value="XM_062787015.1"/>
</dbReference>
<accession>A0AAN6TQD2</accession>
<protein>
    <submittedName>
        <fullName evidence="1">Uncharacterized protein</fullName>
    </submittedName>
</protein>
<gene>
    <name evidence="1" type="ORF">N657DRAFT_367676</name>
</gene>
<keyword evidence="2" id="KW-1185">Reference proteome</keyword>
<organism evidence="1 2">
    <name type="scientific">Parathielavia appendiculata</name>
    <dbReference type="NCBI Taxonomy" id="2587402"/>
    <lineage>
        <taxon>Eukaryota</taxon>
        <taxon>Fungi</taxon>
        <taxon>Dikarya</taxon>
        <taxon>Ascomycota</taxon>
        <taxon>Pezizomycotina</taxon>
        <taxon>Sordariomycetes</taxon>
        <taxon>Sordariomycetidae</taxon>
        <taxon>Sordariales</taxon>
        <taxon>Chaetomiaceae</taxon>
        <taxon>Parathielavia</taxon>
    </lineage>
</organism>
<dbReference type="EMBL" id="MU853262">
    <property type="protein sequence ID" value="KAK4118669.1"/>
    <property type="molecule type" value="Genomic_DNA"/>
</dbReference>
<evidence type="ECO:0000313" key="2">
    <source>
        <dbReference type="Proteomes" id="UP001302602"/>
    </source>
</evidence>